<evidence type="ECO:0000256" key="1">
    <source>
        <dbReference type="ARBA" id="ARBA00004651"/>
    </source>
</evidence>
<organism evidence="9 10">
    <name type="scientific">Roseburia yibonii</name>
    <dbReference type="NCBI Taxonomy" id="2763063"/>
    <lineage>
        <taxon>Bacteria</taxon>
        <taxon>Bacillati</taxon>
        <taxon>Bacillota</taxon>
        <taxon>Clostridia</taxon>
        <taxon>Lachnospirales</taxon>
        <taxon>Lachnospiraceae</taxon>
        <taxon>Roseburia</taxon>
    </lineage>
</organism>
<dbReference type="PANTHER" id="PTHR21716:SF53">
    <property type="entry name" value="PERMEASE PERM-RELATED"/>
    <property type="match status" value="1"/>
</dbReference>
<keyword evidence="4" id="KW-1003">Cell membrane</keyword>
<evidence type="ECO:0000256" key="3">
    <source>
        <dbReference type="ARBA" id="ARBA00022448"/>
    </source>
</evidence>
<reference evidence="9 10" key="1">
    <citation type="submission" date="2020-08" db="EMBL/GenBank/DDBJ databases">
        <title>Genome public.</title>
        <authorList>
            <person name="Liu C."/>
            <person name="Sun Q."/>
        </authorList>
    </citation>
    <scope>NUCLEOTIDE SEQUENCE [LARGE SCALE GENOMIC DNA]</scope>
    <source>
        <strain evidence="9 10">BX0805</strain>
    </source>
</reference>
<evidence type="ECO:0000313" key="9">
    <source>
        <dbReference type="EMBL" id="MBC5754230.1"/>
    </source>
</evidence>
<protein>
    <submittedName>
        <fullName evidence="9">AI-2E family transporter</fullName>
    </submittedName>
</protein>
<evidence type="ECO:0000256" key="6">
    <source>
        <dbReference type="ARBA" id="ARBA00022989"/>
    </source>
</evidence>
<keyword evidence="3" id="KW-0813">Transport</keyword>
<feature type="transmembrane region" description="Helical" evidence="8">
    <location>
        <begin position="202"/>
        <end position="224"/>
    </location>
</feature>
<comment type="caution">
    <text evidence="9">The sequence shown here is derived from an EMBL/GenBank/DDBJ whole genome shotgun (WGS) entry which is preliminary data.</text>
</comment>
<evidence type="ECO:0000256" key="8">
    <source>
        <dbReference type="SAM" id="Phobius"/>
    </source>
</evidence>
<feature type="transmembrane region" description="Helical" evidence="8">
    <location>
        <begin position="317"/>
        <end position="338"/>
    </location>
</feature>
<feature type="transmembrane region" description="Helical" evidence="8">
    <location>
        <begin position="24"/>
        <end position="46"/>
    </location>
</feature>
<evidence type="ECO:0000256" key="7">
    <source>
        <dbReference type="ARBA" id="ARBA00023136"/>
    </source>
</evidence>
<sequence>MAEQEKKVPQEQEKKDKLDSNLKSYLMIALLVFVVFCCCILVFFLIYRYNGFASGWRKLMKVLQPIIIGLVVAYLLNPVMMFLESHLKTLFSKKIHDEKKVWKMSRGIGIALSLLLLVLIVYGLLMMVIPQLIQSITGMFTSLPDEVEQLSKWIDTQFKGDKETAAFMNDTLDRAASYFENWVQTDVLPQATTYLASITSGVISMVKLLFNTIIGLIVSVYVLMEKEKFIGQSKKIIYAIFKPERGNIIVRTVRKSNQIFGGFITGKILDSVIIGVICYVVLLIMNMPYTVLVSVIVGVTNVIPFFGPYIGAIPSFIIIALANPLQGLYFLIFIIILQQFDGNILGPKILGNSTGLSSFWVVFAILIGGGMFGVPGMILGVPTFAVIYYIVRNIVNYFLRKRSLPDKTDEYIMLVDIDTKTNAMNYKEKEAKKEASEDEKVKAE</sequence>
<keyword evidence="5 8" id="KW-0812">Transmembrane</keyword>
<feature type="transmembrane region" description="Helical" evidence="8">
    <location>
        <begin position="291"/>
        <end position="310"/>
    </location>
</feature>
<dbReference type="Pfam" id="PF01594">
    <property type="entry name" value="AI-2E_transport"/>
    <property type="match status" value="1"/>
</dbReference>
<evidence type="ECO:0000313" key="10">
    <source>
        <dbReference type="Proteomes" id="UP000621540"/>
    </source>
</evidence>
<dbReference type="EMBL" id="JACOQH010000006">
    <property type="protein sequence ID" value="MBC5754230.1"/>
    <property type="molecule type" value="Genomic_DNA"/>
</dbReference>
<evidence type="ECO:0000256" key="5">
    <source>
        <dbReference type="ARBA" id="ARBA00022692"/>
    </source>
</evidence>
<dbReference type="Proteomes" id="UP000621540">
    <property type="component" value="Unassembled WGS sequence"/>
</dbReference>
<feature type="transmembrane region" description="Helical" evidence="8">
    <location>
        <begin position="66"/>
        <end position="87"/>
    </location>
</feature>
<feature type="transmembrane region" description="Helical" evidence="8">
    <location>
        <begin position="259"/>
        <end position="285"/>
    </location>
</feature>
<name>A0ABR7IBD5_9FIRM</name>
<keyword evidence="6 8" id="KW-1133">Transmembrane helix</keyword>
<accession>A0ABR7IBD5</accession>
<feature type="transmembrane region" description="Helical" evidence="8">
    <location>
        <begin position="358"/>
        <end position="391"/>
    </location>
</feature>
<dbReference type="InterPro" id="IPR002549">
    <property type="entry name" value="AI-2E-like"/>
</dbReference>
<keyword evidence="7 8" id="KW-0472">Membrane</keyword>
<evidence type="ECO:0000256" key="4">
    <source>
        <dbReference type="ARBA" id="ARBA00022475"/>
    </source>
</evidence>
<evidence type="ECO:0000256" key="2">
    <source>
        <dbReference type="ARBA" id="ARBA00009773"/>
    </source>
</evidence>
<comment type="subcellular location">
    <subcellularLocation>
        <location evidence="1">Cell membrane</location>
        <topology evidence="1">Multi-pass membrane protein</topology>
    </subcellularLocation>
</comment>
<keyword evidence="10" id="KW-1185">Reference proteome</keyword>
<comment type="similarity">
    <text evidence="2">Belongs to the autoinducer-2 exporter (AI-2E) (TC 2.A.86) family.</text>
</comment>
<dbReference type="RefSeq" id="WP_022515566.1">
    <property type="nucleotide sequence ID" value="NZ_JACOQH010000006.1"/>
</dbReference>
<gene>
    <name evidence="9" type="ORF">H8Z76_09450</name>
</gene>
<proteinExistence type="inferred from homology"/>
<dbReference type="PANTHER" id="PTHR21716">
    <property type="entry name" value="TRANSMEMBRANE PROTEIN"/>
    <property type="match status" value="1"/>
</dbReference>
<feature type="transmembrane region" description="Helical" evidence="8">
    <location>
        <begin position="108"/>
        <end position="133"/>
    </location>
</feature>